<evidence type="ECO:0000313" key="3">
    <source>
        <dbReference type="Proteomes" id="UP000719412"/>
    </source>
</evidence>
<dbReference type="Proteomes" id="UP000719412">
    <property type="component" value="Unassembled WGS sequence"/>
</dbReference>
<reference evidence="2" key="1">
    <citation type="journal article" date="2020" name="J Insects Food Feed">
        <title>The yellow mealworm (Tenebrio molitor) genome: a resource for the emerging insects as food and feed industry.</title>
        <authorList>
            <person name="Eriksson T."/>
            <person name="Andere A."/>
            <person name="Kelstrup H."/>
            <person name="Emery V."/>
            <person name="Picard C."/>
        </authorList>
    </citation>
    <scope>NUCLEOTIDE SEQUENCE</scope>
    <source>
        <strain evidence="2">Stoneville</strain>
        <tissue evidence="2">Whole head</tissue>
    </source>
</reference>
<accession>A0A8J6LEW5</accession>
<evidence type="ECO:0000256" key="1">
    <source>
        <dbReference type="SAM" id="MobiDB-lite"/>
    </source>
</evidence>
<feature type="compositionally biased region" description="Polar residues" evidence="1">
    <location>
        <begin position="32"/>
        <end position="41"/>
    </location>
</feature>
<name>A0A8J6LEW5_TENMO</name>
<protein>
    <submittedName>
        <fullName evidence="2">Uncharacterized protein</fullName>
    </submittedName>
</protein>
<keyword evidence="3" id="KW-1185">Reference proteome</keyword>
<dbReference type="AlphaFoldDB" id="A0A8J6LEW5"/>
<dbReference type="EMBL" id="JABDTM020020815">
    <property type="protein sequence ID" value="KAH0816863.1"/>
    <property type="molecule type" value="Genomic_DNA"/>
</dbReference>
<feature type="region of interest" description="Disordered" evidence="1">
    <location>
        <begin position="27"/>
        <end position="70"/>
    </location>
</feature>
<organism evidence="2 3">
    <name type="scientific">Tenebrio molitor</name>
    <name type="common">Yellow mealworm beetle</name>
    <dbReference type="NCBI Taxonomy" id="7067"/>
    <lineage>
        <taxon>Eukaryota</taxon>
        <taxon>Metazoa</taxon>
        <taxon>Ecdysozoa</taxon>
        <taxon>Arthropoda</taxon>
        <taxon>Hexapoda</taxon>
        <taxon>Insecta</taxon>
        <taxon>Pterygota</taxon>
        <taxon>Neoptera</taxon>
        <taxon>Endopterygota</taxon>
        <taxon>Coleoptera</taxon>
        <taxon>Polyphaga</taxon>
        <taxon>Cucujiformia</taxon>
        <taxon>Tenebrionidae</taxon>
        <taxon>Tenebrio</taxon>
    </lineage>
</organism>
<sequence>MSRPIDWGRRIPVRLLDELLAPSEAAWERNYPSGSPQQTDDATGAPEPGGLIVPGDAGGDAALRGGGDQT</sequence>
<proteinExistence type="predicted"/>
<gene>
    <name evidence="2" type="ORF">GEV33_005928</name>
</gene>
<evidence type="ECO:0000313" key="2">
    <source>
        <dbReference type="EMBL" id="KAH0816863.1"/>
    </source>
</evidence>
<reference evidence="2" key="2">
    <citation type="submission" date="2021-08" db="EMBL/GenBank/DDBJ databases">
        <authorList>
            <person name="Eriksson T."/>
        </authorList>
    </citation>
    <scope>NUCLEOTIDE SEQUENCE</scope>
    <source>
        <strain evidence="2">Stoneville</strain>
        <tissue evidence="2">Whole head</tissue>
    </source>
</reference>
<comment type="caution">
    <text evidence="2">The sequence shown here is derived from an EMBL/GenBank/DDBJ whole genome shotgun (WGS) entry which is preliminary data.</text>
</comment>